<proteinExistence type="predicted"/>
<feature type="compositionally biased region" description="Polar residues" evidence="1">
    <location>
        <begin position="110"/>
        <end position="120"/>
    </location>
</feature>
<accession>A0A5C3P6G2</accession>
<keyword evidence="3" id="KW-1185">Reference proteome</keyword>
<dbReference type="AlphaFoldDB" id="A0A5C3P6G2"/>
<feature type="compositionally biased region" description="Basic residues" evidence="1">
    <location>
        <begin position="59"/>
        <end position="74"/>
    </location>
</feature>
<evidence type="ECO:0000256" key="1">
    <source>
        <dbReference type="SAM" id="MobiDB-lite"/>
    </source>
</evidence>
<organism evidence="2 3">
    <name type="scientific">Polyporus arcularius HHB13444</name>
    <dbReference type="NCBI Taxonomy" id="1314778"/>
    <lineage>
        <taxon>Eukaryota</taxon>
        <taxon>Fungi</taxon>
        <taxon>Dikarya</taxon>
        <taxon>Basidiomycota</taxon>
        <taxon>Agaricomycotina</taxon>
        <taxon>Agaricomycetes</taxon>
        <taxon>Polyporales</taxon>
        <taxon>Polyporaceae</taxon>
        <taxon>Polyporus</taxon>
    </lineage>
</organism>
<sequence length="436" mass="48959">MPLPPVASLLITTTPSRCANILTPHMPQKKTRQPPRKQAAPVHRRSLRANGTTGPGQHPAKKNKKKLVQRRGKKQWKDFHPSPEDVERGRAALDLEQEVSDLSEPDLPTTWESRTRTGQRASVVNGAKRHARADALKAQRHDATAEMRVFSLAEAVETRHGQPAQVSAVEPPGPITVLEGDKPRRVKSADGYDLIYHLPGAMREQSLAELVEAATEWGRACKPSQSVSSDKKGGYKEAGELVGTTRIVLAWHAIGHPHDEPGVSADVLRNRLTFNGACTLLEKLDLVNAYVMELVKTIDPAQYASLQQLYQWRMQKFPSNRALSGLATPQMFFEGREIQFNRYSKAHWDGQDPHWAWAIIIYFGTFGSCRLKFKQLRTELVLRPGDAVAIRGQDLLHEADDWDFGERHLLVHFTHRSLWNQSKIPLKFSRSAPYSG</sequence>
<dbReference type="EMBL" id="ML211314">
    <property type="protein sequence ID" value="TFK84477.1"/>
    <property type="molecule type" value="Genomic_DNA"/>
</dbReference>
<dbReference type="Proteomes" id="UP000308197">
    <property type="component" value="Unassembled WGS sequence"/>
</dbReference>
<name>A0A5C3P6G2_9APHY</name>
<reference evidence="2 3" key="1">
    <citation type="journal article" date="2019" name="Nat. Ecol. Evol.">
        <title>Megaphylogeny resolves global patterns of mushroom evolution.</title>
        <authorList>
            <person name="Varga T."/>
            <person name="Krizsan K."/>
            <person name="Foldi C."/>
            <person name="Dima B."/>
            <person name="Sanchez-Garcia M."/>
            <person name="Sanchez-Ramirez S."/>
            <person name="Szollosi G.J."/>
            <person name="Szarkandi J.G."/>
            <person name="Papp V."/>
            <person name="Albert L."/>
            <person name="Andreopoulos W."/>
            <person name="Angelini C."/>
            <person name="Antonin V."/>
            <person name="Barry K.W."/>
            <person name="Bougher N.L."/>
            <person name="Buchanan P."/>
            <person name="Buyck B."/>
            <person name="Bense V."/>
            <person name="Catcheside P."/>
            <person name="Chovatia M."/>
            <person name="Cooper J."/>
            <person name="Damon W."/>
            <person name="Desjardin D."/>
            <person name="Finy P."/>
            <person name="Geml J."/>
            <person name="Haridas S."/>
            <person name="Hughes K."/>
            <person name="Justo A."/>
            <person name="Karasinski D."/>
            <person name="Kautmanova I."/>
            <person name="Kiss B."/>
            <person name="Kocsube S."/>
            <person name="Kotiranta H."/>
            <person name="LaButti K.M."/>
            <person name="Lechner B.E."/>
            <person name="Liimatainen K."/>
            <person name="Lipzen A."/>
            <person name="Lukacs Z."/>
            <person name="Mihaltcheva S."/>
            <person name="Morgado L.N."/>
            <person name="Niskanen T."/>
            <person name="Noordeloos M.E."/>
            <person name="Ohm R.A."/>
            <person name="Ortiz-Santana B."/>
            <person name="Ovrebo C."/>
            <person name="Racz N."/>
            <person name="Riley R."/>
            <person name="Savchenko A."/>
            <person name="Shiryaev A."/>
            <person name="Soop K."/>
            <person name="Spirin V."/>
            <person name="Szebenyi C."/>
            <person name="Tomsovsky M."/>
            <person name="Tulloss R.E."/>
            <person name="Uehling J."/>
            <person name="Grigoriev I.V."/>
            <person name="Vagvolgyi C."/>
            <person name="Papp T."/>
            <person name="Martin F.M."/>
            <person name="Miettinen O."/>
            <person name="Hibbett D.S."/>
            <person name="Nagy L.G."/>
        </authorList>
    </citation>
    <scope>NUCLEOTIDE SEQUENCE [LARGE SCALE GENOMIC DNA]</scope>
    <source>
        <strain evidence="2 3">HHB13444</strain>
    </source>
</reference>
<evidence type="ECO:0008006" key="4">
    <source>
        <dbReference type="Google" id="ProtNLM"/>
    </source>
</evidence>
<evidence type="ECO:0000313" key="2">
    <source>
        <dbReference type="EMBL" id="TFK84477.1"/>
    </source>
</evidence>
<dbReference type="InParanoid" id="A0A5C3P6G2"/>
<gene>
    <name evidence="2" type="ORF">K466DRAFT_567204</name>
</gene>
<evidence type="ECO:0000313" key="3">
    <source>
        <dbReference type="Proteomes" id="UP000308197"/>
    </source>
</evidence>
<feature type="region of interest" description="Disordered" evidence="1">
    <location>
        <begin position="99"/>
        <end position="120"/>
    </location>
</feature>
<feature type="region of interest" description="Disordered" evidence="1">
    <location>
        <begin position="24"/>
        <end position="86"/>
    </location>
</feature>
<dbReference type="Gene3D" id="3.60.130.30">
    <property type="match status" value="1"/>
</dbReference>
<protein>
    <recommendedName>
        <fullName evidence="4">Prolyl 4-hydroxylase alpha subunit domain-containing protein</fullName>
    </recommendedName>
</protein>
<feature type="compositionally biased region" description="Basic and acidic residues" evidence="1">
    <location>
        <begin position="75"/>
        <end position="86"/>
    </location>
</feature>